<comment type="caution">
    <text evidence="1">The sequence shown here is derived from an EMBL/GenBank/DDBJ whole genome shotgun (WGS) entry which is preliminary data.</text>
</comment>
<reference evidence="1" key="1">
    <citation type="submission" date="2021-05" db="EMBL/GenBank/DDBJ databases">
        <authorList>
            <person name="Pan Q."/>
            <person name="Jouanno E."/>
            <person name="Zahm M."/>
            <person name="Klopp C."/>
            <person name="Cabau C."/>
            <person name="Louis A."/>
            <person name="Berthelot C."/>
            <person name="Parey E."/>
            <person name="Roest Crollius H."/>
            <person name="Montfort J."/>
            <person name="Robinson-Rechavi M."/>
            <person name="Bouchez O."/>
            <person name="Lampietro C."/>
            <person name="Lopez Roques C."/>
            <person name="Donnadieu C."/>
            <person name="Postlethwait J."/>
            <person name="Bobe J."/>
            <person name="Dillon D."/>
            <person name="Chandos A."/>
            <person name="von Hippel F."/>
            <person name="Guiguen Y."/>
        </authorList>
    </citation>
    <scope>NUCLEOTIDE SEQUENCE</scope>
    <source>
        <strain evidence="1">YG-Jan2019</strain>
    </source>
</reference>
<gene>
    <name evidence="1" type="ORF">DPEC_G00202780</name>
</gene>
<dbReference type="EMBL" id="CM055743">
    <property type="protein sequence ID" value="KAJ8000240.1"/>
    <property type="molecule type" value="Genomic_DNA"/>
</dbReference>
<organism evidence="1 2">
    <name type="scientific">Dallia pectoralis</name>
    <name type="common">Alaska blackfish</name>
    <dbReference type="NCBI Taxonomy" id="75939"/>
    <lineage>
        <taxon>Eukaryota</taxon>
        <taxon>Metazoa</taxon>
        <taxon>Chordata</taxon>
        <taxon>Craniata</taxon>
        <taxon>Vertebrata</taxon>
        <taxon>Euteleostomi</taxon>
        <taxon>Actinopterygii</taxon>
        <taxon>Neopterygii</taxon>
        <taxon>Teleostei</taxon>
        <taxon>Protacanthopterygii</taxon>
        <taxon>Esociformes</taxon>
        <taxon>Umbridae</taxon>
        <taxon>Dallia</taxon>
    </lineage>
</organism>
<name>A0ACC2G9L7_DALPE</name>
<proteinExistence type="predicted"/>
<keyword evidence="2" id="KW-1185">Reference proteome</keyword>
<evidence type="ECO:0000313" key="1">
    <source>
        <dbReference type="EMBL" id="KAJ8000240.1"/>
    </source>
</evidence>
<protein>
    <submittedName>
        <fullName evidence="1">Uncharacterized protein</fullName>
    </submittedName>
</protein>
<sequence length="160" mass="18121">MRDPQPNLLRQRVKINRGTDWHEHYPLGAFVYQSVVTSAKAKLERVDVPGNWAPCNSHCTGVLSRTDAVQDSHGCRQGNKGCRRIRVAWSSASSSTKASPERRGDEEAVCDPCFGSLLEWIRVSELRDGDAGVLGVERTRREEQRGRLRKSRVDREVHNR</sequence>
<evidence type="ECO:0000313" key="2">
    <source>
        <dbReference type="Proteomes" id="UP001157502"/>
    </source>
</evidence>
<dbReference type="Proteomes" id="UP001157502">
    <property type="component" value="Chromosome 16"/>
</dbReference>
<accession>A0ACC2G9L7</accession>